<dbReference type="OrthoDB" id="64767at2759"/>
<accession>A0A0C2NDN1</accession>
<keyword evidence="2" id="KW-0067">ATP-binding</keyword>
<proteinExistence type="predicted"/>
<dbReference type="EMBL" id="JWZT01001421">
    <property type="protein sequence ID" value="KII72072.1"/>
    <property type="molecule type" value="Genomic_DNA"/>
</dbReference>
<dbReference type="SMART" id="SM01142">
    <property type="entry name" value="DSHCT"/>
    <property type="match status" value="1"/>
</dbReference>
<protein>
    <submittedName>
        <fullName evidence="2">ATP-dependent RNA helicase mtr4</fullName>
    </submittedName>
</protein>
<dbReference type="Pfam" id="PF08148">
    <property type="entry name" value="DSHCT"/>
    <property type="match status" value="1"/>
</dbReference>
<keyword evidence="2" id="KW-0347">Helicase</keyword>
<dbReference type="Proteomes" id="UP000031668">
    <property type="component" value="Unassembled WGS sequence"/>
</dbReference>
<dbReference type="GO" id="GO:0004386">
    <property type="term" value="F:helicase activity"/>
    <property type="evidence" value="ECO:0007669"/>
    <property type="project" value="UniProtKB-KW"/>
</dbReference>
<dbReference type="InterPro" id="IPR012961">
    <property type="entry name" value="Ski2/MTR4_C"/>
</dbReference>
<evidence type="ECO:0000313" key="3">
    <source>
        <dbReference type="Proteomes" id="UP000031668"/>
    </source>
</evidence>
<organism evidence="2 3">
    <name type="scientific">Thelohanellus kitauei</name>
    <name type="common">Myxosporean</name>
    <dbReference type="NCBI Taxonomy" id="669202"/>
    <lineage>
        <taxon>Eukaryota</taxon>
        <taxon>Metazoa</taxon>
        <taxon>Cnidaria</taxon>
        <taxon>Myxozoa</taxon>
        <taxon>Myxosporea</taxon>
        <taxon>Bivalvulida</taxon>
        <taxon>Platysporina</taxon>
        <taxon>Myxobolidae</taxon>
        <taxon>Thelohanellus</taxon>
    </lineage>
</organism>
<feature type="domain" description="ATP-dependent RNA helicase Ski2/MTR4 C-terminal" evidence="1">
    <location>
        <begin position="2"/>
        <end position="145"/>
    </location>
</feature>
<dbReference type="Gene3D" id="1.10.3380.30">
    <property type="match status" value="1"/>
</dbReference>
<keyword evidence="2" id="KW-0378">Hydrolase</keyword>
<dbReference type="AlphaFoldDB" id="A0A0C2NDN1"/>
<reference evidence="2 3" key="1">
    <citation type="journal article" date="2014" name="Genome Biol. Evol.">
        <title>The genome of the myxosporean Thelohanellus kitauei shows adaptations to nutrient acquisition within its fish host.</title>
        <authorList>
            <person name="Yang Y."/>
            <person name="Xiong J."/>
            <person name="Zhou Z."/>
            <person name="Huo F."/>
            <person name="Miao W."/>
            <person name="Ran C."/>
            <person name="Liu Y."/>
            <person name="Zhang J."/>
            <person name="Feng J."/>
            <person name="Wang M."/>
            <person name="Wang M."/>
            <person name="Wang L."/>
            <person name="Yao B."/>
        </authorList>
    </citation>
    <scope>NUCLEOTIDE SEQUENCE [LARGE SCALE GENOMIC DNA]</scope>
    <source>
        <strain evidence="2">Wuqing</strain>
    </source>
</reference>
<name>A0A0C2NDN1_THEKT</name>
<sequence length="147" mass="16950">MDLNASQLAALLSCFTDQGLFKVDMEKDKVMKYQLGKIWDKIFDTICYIEELEVKQDLFTCERPIHPKIMEGMYEWALGCDFEQFLQTTGLQEGSLIRQVLRLDEICKEVEKAADQIGNSDLKNVAKACRESTRRDIVNTPSLYLID</sequence>
<keyword evidence="3" id="KW-1185">Reference proteome</keyword>
<evidence type="ECO:0000313" key="2">
    <source>
        <dbReference type="EMBL" id="KII72072.1"/>
    </source>
</evidence>
<keyword evidence="2" id="KW-0547">Nucleotide-binding</keyword>
<comment type="caution">
    <text evidence="2">The sequence shown here is derived from an EMBL/GenBank/DDBJ whole genome shotgun (WGS) entry which is preliminary data.</text>
</comment>
<gene>
    <name evidence="2" type="ORF">RF11_14803</name>
</gene>
<evidence type="ECO:0000259" key="1">
    <source>
        <dbReference type="SMART" id="SM01142"/>
    </source>
</evidence>